<dbReference type="AlphaFoldDB" id="A0A3A6RFE9"/>
<proteinExistence type="predicted"/>
<dbReference type="Proteomes" id="UP000273252">
    <property type="component" value="Unassembled WGS sequence"/>
</dbReference>
<dbReference type="EMBL" id="QVMU01000001">
    <property type="protein sequence ID" value="RJX75431.1"/>
    <property type="molecule type" value="Genomic_DNA"/>
</dbReference>
<gene>
    <name evidence="1" type="ORF">DZ860_01755</name>
</gene>
<organism evidence="1 2">
    <name type="scientific">Vibrio sinensis</name>
    <dbReference type="NCBI Taxonomy" id="2302434"/>
    <lineage>
        <taxon>Bacteria</taxon>
        <taxon>Pseudomonadati</taxon>
        <taxon>Pseudomonadota</taxon>
        <taxon>Gammaproteobacteria</taxon>
        <taxon>Vibrionales</taxon>
        <taxon>Vibrionaceae</taxon>
        <taxon>Vibrio</taxon>
    </lineage>
</organism>
<accession>A0A3A6RFE9</accession>
<reference evidence="1 2" key="1">
    <citation type="submission" date="2018-08" db="EMBL/GenBank/DDBJ databases">
        <title>Vibrio isolated from the Eastern China Marginal Seas.</title>
        <authorList>
            <person name="Li Y."/>
        </authorList>
    </citation>
    <scope>NUCLEOTIDE SEQUENCE [LARGE SCALE GENOMIC DNA]</scope>
    <source>
        <strain evidence="1 2">BEI233</strain>
    </source>
</reference>
<comment type="caution">
    <text evidence="1">The sequence shown here is derived from an EMBL/GenBank/DDBJ whole genome shotgun (WGS) entry which is preliminary data.</text>
</comment>
<sequence length="170" mass="19226">MLQPKPAIAELKNQWLFQHVNVEFPTPESLAGRELYKQKLAEKTYCQIGTDVIEHQPLNLDDVYLVDFHRLTVAFSLLQAKQWDNQADQSLVVEFLSQIIYSAPCDLYLAFSGGEAIAAAIVTTSGKELLISDLSFSSEKFEVLESAFISALVQKTRDSDIDYSDIYREK</sequence>
<name>A0A3A6RFE9_9VIBR</name>
<dbReference type="OrthoDB" id="5906376at2"/>
<dbReference type="RefSeq" id="WP_120029188.1">
    <property type="nucleotide sequence ID" value="NZ_QVMU01000001.1"/>
</dbReference>
<keyword evidence="2" id="KW-1185">Reference proteome</keyword>
<evidence type="ECO:0000313" key="2">
    <source>
        <dbReference type="Proteomes" id="UP000273252"/>
    </source>
</evidence>
<protein>
    <submittedName>
        <fullName evidence="1">Flavodoxin</fullName>
    </submittedName>
</protein>
<evidence type="ECO:0000313" key="1">
    <source>
        <dbReference type="EMBL" id="RJX75431.1"/>
    </source>
</evidence>